<reference evidence="2 3" key="1">
    <citation type="submission" date="2018-05" db="EMBL/GenBank/DDBJ databases">
        <title>Draft genome of Methanospirillum stamsii Pt1.</title>
        <authorList>
            <person name="Dueholm M.S."/>
            <person name="Nielsen P.H."/>
            <person name="Bakmann L.F."/>
            <person name="Otzen D.E."/>
        </authorList>
    </citation>
    <scope>NUCLEOTIDE SEQUENCE [LARGE SCALE GENOMIC DNA]</scope>
    <source>
        <strain evidence="2 3">Pt1</strain>
    </source>
</reference>
<evidence type="ECO:0000256" key="1">
    <source>
        <dbReference type="SAM" id="MobiDB-lite"/>
    </source>
</evidence>
<name>A0A2V2MZF8_9EURY</name>
<accession>A0A2V2MZF8</accession>
<gene>
    <name evidence="2" type="ORF">DLD82_10770</name>
</gene>
<dbReference type="AlphaFoldDB" id="A0A2V2MZF8"/>
<evidence type="ECO:0000313" key="3">
    <source>
        <dbReference type="Proteomes" id="UP000245934"/>
    </source>
</evidence>
<sequence>MKIRYALLLISLLFISGFSVADWSIAEPTEANAAYIKSIEAQGYWNFEWDPTNPISAAMPCCWWEMVYGNQKKYFDAISGETSDSSTSGSSSSIETKSYCPACGVDDSFATLESEPELMDLSEEMMETKPWLKEGKTSTDDNSQETNNTTKASIMTFSDPVKI</sequence>
<proteinExistence type="predicted"/>
<protein>
    <submittedName>
        <fullName evidence="2">Uncharacterized protein</fullName>
    </submittedName>
</protein>
<organism evidence="2 3">
    <name type="scientific">Methanospirillum stamsii</name>
    <dbReference type="NCBI Taxonomy" id="1277351"/>
    <lineage>
        <taxon>Archaea</taxon>
        <taxon>Methanobacteriati</taxon>
        <taxon>Methanobacteriota</taxon>
        <taxon>Stenosarchaea group</taxon>
        <taxon>Methanomicrobia</taxon>
        <taxon>Methanomicrobiales</taxon>
        <taxon>Methanospirillaceae</taxon>
        <taxon>Methanospirillum</taxon>
    </lineage>
</organism>
<dbReference type="GeneID" id="97611358"/>
<dbReference type="OrthoDB" id="117740at2157"/>
<comment type="caution">
    <text evidence="2">The sequence shown here is derived from an EMBL/GenBank/DDBJ whole genome shotgun (WGS) entry which is preliminary data.</text>
</comment>
<dbReference type="RefSeq" id="WP_109941129.1">
    <property type="nucleotide sequence ID" value="NZ_CP176366.1"/>
</dbReference>
<dbReference type="Proteomes" id="UP000245934">
    <property type="component" value="Unassembled WGS sequence"/>
</dbReference>
<keyword evidence="3" id="KW-1185">Reference proteome</keyword>
<feature type="compositionally biased region" description="Polar residues" evidence="1">
    <location>
        <begin position="140"/>
        <end position="156"/>
    </location>
</feature>
<evidence type="ECO:0000313" key="2">
    <source>
        <dbReference type="EMBL" id="PWR73342.1"/>
    </source>
</evidence>
<dbReference type="EMBL" id="QGMZ01000019">
    <property type="protein sequence ID" value="PWR73342.1"/>
    <property type="molecule type" value="Genomic_DNA"/>
</dbReference>
<feature type="region of interest" description="Disordered" evidence="1">
    <location>
        <begin position="132"/>
        <end position="163"/>
    </location>
</feature>